<feature type="region of interest" description="Disordered" evidence="1">
    <location>
        <begin position="1"/>
        <end position="29"/>
    </location>
</feature>
<name>A0A6H5I422_9HYME</name>
<protein>
    <submittedName>
        <fullName evidence="2">Uncharacterized protein</fullName>
    </submittedName>
</protein>
<accession>A0A6H5I422</accession>
<reference evidence="2 3" key="1">
    <citation type="submission" date="2020-02" db="EMBL/GenBank/DDBJ databases">
        <authorList>
            <person name="Ferguson B K."/>
        </authorList>
    </citation>
    <scope>NUCLEOTIDE SEQUENCE [LARGE SCALE GENOMIC DNA]</scope>
</reference>
<evidence type="ECO:0000256" key="1">
    <source>
        <dbReference type="SAM" id="MobiDB-lite"/>
    </source>
</evidence>
<evidence type="ECO:0000313" key="3">
    <source>
        <dbReference type="Proteomes" id="UP000479190"/>
    </source>
</evidence>
<keyword evidence="3" id="KW-1185">Reference proteome</keyword>
<proteinExistence type="predicted"/>
<evidence type="ECO:0000313" key="2">
    <source>
        <dbReference type="EMBL" id="CAB0031192.1"/>
    </source>
</evidence>
<dbReference type="EMBL" id="CADCXV010000638">
    <property type="protein sequence ID" value="CAB0031192.1"/>
    <property type="molecule type" value="Genomic_DNA"/>
</dbReference>
<sequence length="140" mass="16379">MNYHRQPSQASDSRVHAWHASQQQQQQQHLENTNNNVMYAWVESRIGSDVVDVHTCDSLTSFGFNTTPMYSLLLYGFFILCASSRLSTDIPPLSARPWTYRISYILLYAYVKSRAFIALKFREKKESRLYTPKTIQTFDR</sequence>
<dbReference type="AlphaFoldDB" id="A0A6H5I422"/>
<organism evidence="2 3">
    <name type="scientific">Trichogramma brassicae</name>
    <dbReference type="NCBI Taxonomy" id="86971"/>
    <lineage>
        <taxon>Eukaryota</taxon>
        <taxon>Metazoa</taxon>
        <taxon>Ecdysozoa</taxon>
        <taxon>Arthropoda</taxon>
        <taxon>Hexapoda</taxon>
        <taxon>Insecta</taxon>
        <taxon>Pterygota</taxon>
        <taxon>Neoptera</taxon>
        <taxon>Endopterygota</taxon>
        <taxon>Hymenoptera</taxon>
        <taxon>Apocrita</taxon>
        <taxon>Proctotrupomorpha</taxon>
        <taxon>Chalcidoidea</taxon>
        <taxon>Trichogrammatidae</taxon>
        <taxon>Trichogramma</taxon>
    </lineage>
</organism>
<gene>
    <name evidence="2" type="ORF">TBRA_LOCUS3170</name>
</gene>
<feature type="compositionally biased region" description="Polar residues" evidence="1">
    <location>
        <begin position="1"/>
        <end position="12"/>
    </location>
</feature>
<dbReference type="Proteomes" id="UP000479190">
    <property type="component" value="Unassembled WGS sequence"/>
</dbReference>